<sequence length="476" mass="53286">MAEMAMQDTAMDDLEMDEMFDKHLEEHEAPFDDDQATGRSNAVPAHVQQRHSQFDDVDDDDASMGDLENYEEAEYVPGSSLTPQASLPPQNDPFGFQRQQPQSQPWGVPPKQGMKRVASRELQQPPTQEVAPCAADFKIIRVIGKGSFGKVFLVRQVRTNKTFAMKVLKKENIVKRNQVEHTRTERSVLGYVRHPFVVGLQMAFQTRDKLFFVLDYCAGGELFCHLQRLGKFAEPRARFYTAELVLALAHVHALGVVYRDLKPENVLLDARGHVRLTDFGLSKEGVTLHAKGAHSFCGTPEYLAPEILARRGHGRAVDWWSLGALLYEMLTGLPPFYSRDREKLFEGIKHGELGYPGHLSPDAKAILRALLERDPARRLGSGPGDADEIRAHTFFARVDWDALLDGTAPPPWQPTVVGSLDTSQFDREFTSLPIHSPPARAHAMPPGSTPQDDTFSGFTYSERRLHPGATPKSARR</sequence>
<evidence type="ECO:0000259" key="11">
    <source>
        <dbReference type="PROSITE" id="PS51285"/>
    </source>
</evidence>
<evidence type="ECO:0000256" key="7">
    <source>
        <dbReference type="PROSITE-ProRule" id="PRU10141"/>
    </source>
</evidence>
<dbReference type="PROSITE" id="PS00107">
    <property type="entry name" value="PROTEIN_KINASE_ATP"/>
    <property type="match status" value="1"/>
</dbReference>
<evidence type="ECO:0000313" key="12">
    <source>
        <dbReference type="EMBL" id="CAH0374083.1"/>
    </source>
</evidence>
<dbReference type="EMBL" id="CAKKNE010000004">
    <property type="protein sequence ID" value="CAH0374083.1"/>
    <property type="molecule type" value="Genomic_DNA"/>
</dbReference>
<dbReference type="SUPFAM" id="SSF56112">
    <property type="entry name" value="Protein kinase-like (PK-like)"/>
    <property type="match status" value="1"/>
</dbReference>
<protein>
    <submittedName>
        <fullName evidence="12">Uncharacterized protein</fullName>
    </submittedName>
</protein>
<evidence type="ECO:0000256" key="3">
    <source>
        <dbReference type="ARBA" id="ARBA00022679"/>
    </source>
</evidence>
<keyword evidence="5" id="KW-0418">Kinase</keyword>
<dbReference type="Pfam" id="PF00433">
    <property type="entry name" value="Pkinase_C"/>
    <property type="match status" value="1"/>
</dbReference>
<evidence type="ECO:0000256" key="6">
    <source>
        <dbReference type="ARBA" id="ARBA00022840"/>
    </source>
</evidence>
<comment type="similarity">
    <text evidence="8">Belongs to the protein kinase superfamily.</text>
</comment>
<dbReference type="GO" id="GO:0004674">
    <property type="term" value="F:protein serine/threonine kinase activity"/>
    <property type="evidence" value="ECO:0007669"/>
    <property type="project" value="UniProtKB-KW"/>
</dbReference>
<dbReference type="PROSITE" id="PS00108">
    <property type="entry name" value="PROTEIN_KINASE_ST"/>
    <property type="match status" value="1"/>
</dbReference>
<feature type="compositionally biased region" description="Basic and acidic residues" evidence="9">
    <location>
        <begin position="21"/>
        <end position="30"/>
    </location>
</feature>
<dbReference type="SMART" id="SM00220">
    <property type="entry name" value="S_TKc"/>
    <property type="match status" value="1"/>
</dbReference>
<dbReference type="SMART" id="SM00133">
    <property type="entry name" value="S_TK_X"/>
    <property type="match status" value="1"/>
</dbReference>
<dbReference type="InterPro" id="IPR017892">
    <property type="entry name" value="Pkinase_C"/>
</dbReference>
<dbReference type="FunFam" id="3.30.200.20:FF:000537">
    <property type="entry name" value="Non-specific serine/threonine protein kinase"/>
    <property type="match status" value="1"/>
</dbReference>
<evidence type="ECO:0000256" key="4">
    <source>
        <dbReference type="ARBA" id="ARBA00022741"/>
    </source>
</evidence>
<keyword evidence="6 7" id="KW-0067">ATP-binding</keyword>
<gene>
    <name evidence="12" type="ORF">PECAL_4P13430</name>
</gene>
<dbReference type="OrthoDB" id="63267at2759"/>
<feature type="compositionally biased region" description="Acidic residues" evidence="9">
    <location>
        <begin position="55"/>
        <end position="74"/>
    </location>
</feature>
<keyword evidence="3" id="KW-0808">Transferase</keyword>
<accession>A0A8J2SJH6</accession>
<evidence type="ECO:0000256" key="8">
    <source>
        <dbReference type="RuleBase" id="RU000304"/>
    </source>
</evidence>
<name>A0A8J2SJH6_9STRA</name>
<keyword evidence="1 8" id="KW-0723">Serine/threonine-protein kinase</keyword>
<dbReference type="InterPro" id="IPR017441">
    <property type="entry name" value="Protein_kinase_ATP_BS"/>
</dbReference>
<feature type="binding site" evidence="7">
    <location>
        <position position="166"/>
    </location>
    <ligand>
        <name>ATP</name>
        <dbReference type="ChEBI" id="CHEBI:30616"/>
    </ligand>
</feature>
<evidence type="ECO:0000256" key="5">
    <source>
        <dbReference type="ARBA" id="ARBA00022777"/>
    </source>
</evidence>
<feature type="region of interest" description="Disordered" evidence="9">
    <location>
        <begin position="433"/>
        <end position="476"/>
    </location>
</feature>
<dbReference type="PANTHER" id="PTHR24351">
    <property type="entry name" value="RIBOSOMAL PROTEIN S6 KINASE"/>
    <property type="match status" value="1"/>
</dbReference>
<dbReference type="Pfam" id="PF00069">
    <property type="entry name" value="Pkinase"/>
    <property type="match status" value="1"/>
</dbReference>
<feature type="domain" description="AGC-kinase C-terminal" evidence="11">
    <location>
        <begin position="396"/>
        <end position="470"/>
    </location>
</feature>
<dbReference type="InterPro" id="IPR008271">
    <property type="entry name" value="Ser/Thr_kinase_AS"/>
</dbReference>
<comment type="caution">
    <text evidence="12">The sequence shown here is derived from an EMBL/GenBank/DDBJ whole genome shotgun (WGS) entry which is preliminary data.</text>
</comment>
<proteinExistence type="inferred from homology"/>
<keyword evidence="13" id="KW-1185">Reference proteome</keyword>
<dbReference type="InterPro" id="IPR000719">
    <property type="entry name" value="Prot_kinase_dom"/>
</dbReference>
<feature type="domain" description="Protein kinase" evidence="10">
    <location>
        <begin position="137"/>
        <end position="395"/>
    </location>
</feature>
<reference evidence="12" key="1">
    <citation type="submission" date="2021-11" db="EMBL/GenBank/DDBJ databases">
        <authorList>
            <consortium name="Genoscope - CEA"/>
            <person name="William W."/>
        </authorList>
    </citation>
    <scope>NUCLEOTIDE SEQUENCE</scope>
</reference>
<dbReference type="FunFam" id="1.10.510.10:FF:000008">
    <property type="entry name" value="Non-specific serine/threonine protein kinase"/>
    <property type="match status" value="1"/>
</dbReference>
<dbReference type="PROSITE" id="PS50011">
    <property type="entry name" value="PROTEIN_KINASE_DOM"/>
    <property type="match status" value="1"/>
</dbReference>
<feature type="region of interest" description="Disordered" evidence="9">
    <location>
        <begin position="21"/>
        <end position="112"/>
    </location>
</feature>
<feature type="compositionally biased region" description="Polar residues" evidence="9">
    <location>
        <begin position="79"/>
        <end position="89"/>
    </location>
</feature>
<keyword evidence="4 7" id="KW-0547">Nucleotide-binding</keyword>
<keyword evidence="2" id="KW-0597">Phosphoprotein</keyword>
<evidence type="ECO:0000313" key="13">
    <source>
        <dbReference type="Proteomes" id="UP000789595"/>
    </source>
</evidence>
<feature type="compositionally biased region" description="Polar residues" evidence="9">
    <location>
        <begin position="449"/>
        <end position="459"/>
    </location>
</feature>
<dbReference type="PROSITE" id="PS51285">
    <property type="entry name" value="AGC_KINASE_CTER"/>
    <property type="match status" value="1"/>
</dbReference>
<dbReference type="AlphaFoldDB" id="A0A8J2SJH6"/>
<dbReference type="Proteomes" id="UP000789595">
    <property type="component" value="Unassembled WGS sequence"/>
</dbReference>
<dbReference type="Gene3D" id="3.30.200.20">
    <property type="entry name" value="Phosphorylase Kinase, domain 1"/>
    <property type="match status" value="1"/>
</dbReference>
<dbReference type="Gene3D" id="1.10.510.10">
    <property type="entry name" value="Transferase(Phosphotransferase) domain 1"/>
    <property type="match status" value="1"/>
</dbReference>
<evidence type="ECO:0000256" key="9">
    <source>
        <dbReference type="SAM" id="MobiDB-lite"/>
    </source>
</evidence>
<dbReference type="InterPro" id="IPR011009">
    <property type="entry name" value="Kinase-like_dom_sf"/>
</dbReference>
<evidence type="ECO:0000259" key="10">
    <source>
        <dbReference type="PROSITE" id="PS50011"/>
    </source>
</evidence>
<evidence type="ECO:0000256" key="1">
    <source>
        <dbReference type="ARBA" id="ARBA00022527"/>
    </source>
</evidence>
<dbReference type="GO" id="GO:0005524">
    <property type="term" value="F:ATP binding"/>
    <property type="evidence" value="ECO:0007669"/>
    <property type="project" value="UniProtKB-UniRule"/>
</dbReference>
<organism evidence="12 13">
    <name type="scientific">Pelagomonas calceolata</name>
    <dbReference type="NCBI Taxonomy" id="35677"/>
    <lineage>
        <taxon>Eukaryota</taxon>
        <taxon>Sar</taxon>
        <taxon>Stramenopiles</taxon>
        <taxon>Ochrophyta</taxon>
        <taxon>Pelagophyceae</taxon>
        <taxon>Pelagomonadales</taxon>
        <taxon>Pelagomonadaceae</taxon>
        <taxon>Pelagomonas</taxon>
    </lineage>
</organism>
<dbReference type="InterPro" id="IPR000961">
    <property type="entry name" value="AGC-kinase_C"/>
</dbReference>
<evidence type="ECO:0000256" key="2">
    <source>
        <dbReference type="ARBA" id="ARBA00022553"/>
    </source>
</evidence>